<evidence type="ECO:0000313" key="2">
    <source>
        <dbReference type="EMBL" id="KAJ3842548.1"/>
    </source>
</evidence>
<gene>
    <name evidence="2" type="ORF">F5878DRAFT_607366</name>
</gene>
<comment type="caution">
    <text evidence="2">The sequence shown here is derived from an EMBL/GenBank/DDBJ whole genome shotgun (WGS) entry which is preliminary data.</text>
</comment>
<name>A0AA38PH29_9AGAR</name>
<proteinExistence type="predicted"/>
<keyword evidence="3" id="KW-1185">Reference proteome</keyword>
<protein>
    <submittedName>
        <fullName evidence="2">Uncharacterized protein</fullName>
    </submittedName>
</protein>
<dbReference type="AlphaFoldDB" id="A0AA38PH29"/>
<evidence type="ECO:0000256" key="1">
    <source>
        <dbReference type="SAM" id="Phobius"/>
    </source>
</evidence>
<evidence type="ECO:0000313" key="3">
    <source>
        <dbReference type="Proteomes" id="UP001163846"/>
    </source>
</evidence>
<keyword evidence="1" id="KW-0472">Membrane</keyword>
<keyword evidence="1" id="KW-1133">Transmembrane helix</keyword>
<dbReference type="EMBL" id="MU806002">
    <property type="protein sequence ID" value="KAJ3842548.1"/>
    <property type="molecule type" value="Genomic_DNA"/>
</dbReference>
<accession>A0AA38PH29</accession>
<keyword evidence="1" id="KW-0812">Transmembrane</keyword>
<organism evidence="2 3">
    <name type="scientific">Lentinula raphanica</name>
    <dbReference type="NCBI Taxonomy" id="153919"/>
    <lineage>
        <taxon>Eukaryota</taxon>
        <taxon>Fungi</taxon>
        <taxon>Dikarya</taxon>
        <taxon>Basidiomycota</taxon>
        <taxon>Agaricomycotina</taxon>
        <taxon>Agaricomycetes</taxon>
        <taxon>Agaricomycetidae</taxon>
        <taxon>Agaricales</taxon>
        <taxon>Marasmiineae</taxon>
        <taxon>Omphalotaceae</taxon>
        <taxon>Lentinula</taxon>
    </lineage>
</organism>
<dbReference type="Proteomes" id="UP001163846">
    <property type="component" value="Unassembled WGS sequence"/>
</dbReference>
<feature type="transmembrane region" description="Helical" evidence="1">
    <location>
        <begin position="56"/>
        <end position="76"/>
    </location>
</feature>
<reference evidence="2" key="1">
    <citation type="submission" date="2022-08" db="EMBL/GenBank/DDBJ databases">
        <authorList>
            <consortium name="DOE Joint Genome Institute"/>
            <person name="Min B."/>
            <person name="Riley R."/>
            <person name="Sierra-Patev S."/>
            <person name="Naranjo-Ortiz M."/>
            <person name="Looney B."/>
            <person name="Konkel Z."/>
            <person name="Slot J.C."/>
            <person name="Sakamoto Y."/>
            <person name="Steenwyk J.L."/>
            <person name="Rokas A."/>
            <person name="Carro J."/>
            <person name="Camarero S."/>
            <person name="Ferreira P."/>
            <person name="Molpeceres G."/>
            <person name="Ruiz-Duenas F.J."/>
            <person name="Serrano A."/>
            <person name="Henrissat B."/>
            <person name="Drula E."/>
            <person name="Hughes K.W."/>
            <person name="Mata J.L."/>
            <person name="Ishikawa N.K."/>
            <person name="Vargas-Isla R."/>
            <person name="Ushijima S."/>
            <person name="Smith C.A."/>
            <person name="Ahrendt S."/>
            <person name="Andreopoulos W."/>
            <person name="He G."/>
            <person name="Labutti K."/>
            <person name="Lipzen A."/>
            <person name="Ng V."/>
            <person name="Sandor L."/>
            <person name="Barry K."/>
            <person name="Martinez A.T."/>
            <person name="Xiao Y."/>
            <person name="Gibbons J.G."/>
            <person name="Terashima K."/>
            <person name="Hibbett D.S."/>
            <person name="Grigoriev I.V."/>
        </authorList>
    </citation>
    <scope>NUCLEOTIDE SEQUENCE</scope>
    <source>
        <strain evidence="2">TFB9207</strain>
    </source>
</reference>
<sequence>MPHALWLRRTLTGLLMHLVARHLAHQPVLSMVAPPIPKTFDPETRARRNRNLCNRVLWLILLLLALNIRSLIVMYYPRVLRRNPTITATATYVLPRTRAHQDILIPTRQCGEIFRMSGPSTK</sequence>